<feature type="compositionally biased region" description="Polar residues" evidence="1">
    <location>
        <begin position="542"/>
        <end position="555"/>
    </location>
</feature>
<feature type="compositionally biased region" description="Basic and acidic residues" evidence="1">
    <location>
        <begin position="263"/>
        <end position="290"/>
    </location>
</feature>
<name>A0A2C9UU24_MANES</name>
<dbReference type="InterPro" id="IPR031722">
    <property type="entry name" value="Coilin_N"/>
</dbReference>
<evidence type="ECO:0000259" key="3">
    <source>
        <dbReference type="Pfam" id="PF23086"/>
    </source>
</evidence>
<proteinExistence type="predicted"/>
<dbReference type="AlphaFoldDB" id="A0A2C9UU24"/>
<evidence type="ECO:0000313" key="5">
    <source>
        <dbReference type="Proteomes" id="UP000091857"/>
    </source>
</evidence>
<dbReference type="GO" id="GO:0030619">
    <property type="term" value="F:U1 snRNA binding"/>
    <property type="evidence" value="ECO:0000318"/>
    <property type="project" value="GO_Central"/>
</dbReference>
<dbReference type="Proteomes" id="UP000091857">
    <property type="component" value="Chromosome 12"/>
</dbReference>
<dbReference type="OrthoDB" id="74813at2759"/>
<feature type="domain" description="Coilin N-terminal" evidence="2">
    <location>
        <begin position="4"/>
        <end position="181"/>
    </location>
</feature>
<feature type="domain" description="Coilin tudor" evidence="3">
    <location>
        <begin position="419"/>
        <end position="522"/>
    </location>
</feature>
<feature type="compositionally biased region" description="Low complexity" evidence="1">
    <location>
        <begin position="235"/>
        <end position="246"/>
    </location>
</feature>
<accession>A0A2C9UU24</accession>
<feature type="compositionally biased region" description="Basic and acidic residues" evidence="1">
    <location>
        <begin position="313"/>
        <end position="330"/>
    </location>
</feature>
<dbReference type="GO" id="GO:0030620">
    <property type="term" value="F:U2 snRNA binding"/>
    <property type="evidence" value="ECO:0000318"/>
    <property type="project" value="GO_Central"/>
</dbReference>
<feature type="region of interest" description="Disordered" evidence="1">
    <location>
        <begin position="542"/>
        <end position="565"/>
    </location>
</feature>
<evidence type="ECO:0000256" key="1">
    <source>
        <dbReference type="SAM" id="MobiDB-lite"/>
    </source>
</evidence>
<feature type="compositionally biased region" description="Polar residues" evidence="1">
    <location>
        <begin position="198"/>
        <end position="207"/>
    </location>
</feature>
<dbReference type="PANTHER" id="PTHR15197">
    <property type="entry name" value="COILIN P80"/>
    <property type="match status" value="1"/>
</dbReference>
<feature type="region of interest" description="Disordered" evidence="1">
    <location>
        <begin position="129"/>
        <end position="330"/>
    </location>
</feature>
<dbReference type="Gramene" id="Manes.12G021100.1.v8.1">
    <property type="protein sequence ID" value="Manes.12G021100.1.v8.1.CDS"/>
    <property type="gene ID" value="Manes.12G021100.v8.1"/>
</dbReference>
<evidence type="ECO:0000313" key="4">
    <source>
        <dbReference type="EMBL" id="OAY34451.1"/>
    </source>
</evidence>
<dbReference type="PANTHER" id="PTHR15197:SF0">
    <property type="entry name" value="COILIN"/>
    <property type="match status" value="1"/>
</dbReference>
<dbReference type="Pfam" id="PF23086">
    <property type="entry name" value="Tudor_Coilin"/>
    <property type="match status" value="1"/>
</dbReference>
<keyword evidence="5" id="KW-1185">Reference proteome</keyword>
<dbReference type="InterPro" id="IPR024822">
    <property type="entry name" value="Coilin"/>
</dbReference>
<comment type="caution">
    <text evidence="4">The sequence shown here is derived from an EMBL/GenBank/DDBJ whole genome shotgun (WGS) entry which is preliminary data.</text>
</comment>
<organism evidence="4 5">
    <name type="scientific">Manihot esculenta</name>
    <name type="common">Cassava</name>
    <name type="synonym">Jatropha manihot</name>
    <dbReference type="NCBI Taxonomy" id="3983"/>
    <lineage>
        <taxon>Eukaryota</taxon>
        <taxon>Viridiplantae</taxon>
        <taxon>Streptophyta</taxon>
        <taxon>Embryophyta</taxon>
        <taxon>Tracheophyta</taxon>
        <taxon>Spermatophyta</taxon>
        <taxon>Magnoliopsida</taxon>
        <taxon>eudicotyledons</taxon>
        <taxon>Gunneridae</taxon>
        <taxon>Pentapetalae</taxon>
        <taxon>rosids</taxon>
        <taxon>fabids</taxon>
        <taxon>Malpighiales</taxon>
        <taxon>Euphorbiaceae</taxon>
        <taxon>Crotonoideae</taxon>
        <taxon>Manihoteae</taxon>
        <taxon>Manihot</taxon>
    </lineage>
</organism>
<feature type="compositionally biased region" description="Basic residues" evidence="1">
    <location>
        <begin position="249"/>
        <end position="262"/>
    </location>
</feature>
<dbReference type="STRING" id="3983.A0A2C9UU24"/>
<sequence length="624" mass="69679">MESVRLRLVFGHILSKSHETEGLKRCWILLKPQLQTISDLSSYLLHVFDLQNDCPRGLILSMEGFALPPFESISILKDKDIIRVEKNGGISSELLMVGDKANSLEVLEIVETRPVAAGMNLLAKEEFEKEAGGYRSEDEEDTPEQAEDAVEVGNAREVQKVSKKRKASKELKSSKRKKTKSTSGKKGAIVEDIGNNVCEEQNGTSGTAMDDERIENIKALPVGKRLSQPQQNGNGTASATPTSSGTKKLPSRSARRKKAKRQWLKEKLKAERKEQHQRQLLEKSDQRSFEKGNLGVSEVSAEKGNQEVSEVVPARDNEKLQEDHQQLDHDSDVEDDVVPIVIRPGHIRFGPLRKVDADQAAEQNQIPLETFQWNGTTSKKKGQKWGKEKVPSYKRNDYKNVNQECSRTQIYGARPISTHIDFEKLEFYASLPKEGDVIAYRLIELSSSSWTPELSSYRAGKISRYDIETNRVWLVPVPEYPMIPVKEIGDDSSAEPSETSSYARDGSLWIEFSSLVEVRLVTLGNLNSGKSIGVSVRGQYTDTDTETGAKSNNGSEAHASDRENGEVNAWEEINQALNAKKEQLSEEDNWNKTPGSGRRPWSYKAMRGSALGPTVALLRAQNEL</sequence>
<feature type="region of interest" description="Disordered" evidence="1">
    <location>
        <begin position="581"/>
        <end position="602"/>
    </location>
</feature>
<dbReference type="Pfam" id="PF15862">
    <property type="entry name" value="Coilin_N"/>
    <property type="match status" value="1"/>
</dbReference>
<feature type="compositionally biased region" description="Acidic residues" evidence="1">
    <location>
        <begin position="137"/>
        <end position="150"/>
    </location>
</feature>
<reference evidence="5" key="1">
    <citation type="journal article" date="2016" name="Nat. Biotechnol.">
        <title>Sequencing wild and cultivated cassava and related species reveals extensive interspecific hybridization and genetic diversity.</title>
        <authorList>
            <person name="Bredeson J.V."/>
            <person name="Lyons J.B."/>
            <person name="Prochnik S.E."/>
            <person name="Wu G.A."/>
            <person name="Ha C.M."/>
            <person name="Edsinger-Gonzales E."/>
            <person name="Grimwood J."/>
            <person name="Schmutz J."/>
            <person name="Rabbi I.Y."/>
            <person name="Egesi C."/>
            <person name="Nauluvula P."/>
            <person name="Lebot V."/>
            <person name="Ndunguru J."/>
            <person name="Mkamilo G."/>
            <person name="Bart R.S."/>
            <person name="Setter T.L."/>
            <person name="Gleadow R.M."/>
            <person name="Kulakow P."/>
            <person name="Ferguson M.E."/>
            <person name="Rounsley S."/>
            <person name="Rokhsar D.S."/>
        </authorList>
    </citation>
    <scope>NUCLEOTIDE SEQUENCE [LARGE SCALE GENOMIC DNA]</scope>
    <source>
        <strain evidence="5">cv. AM560-2</strain>
    </source>
</reference>
<dbReference type="GO" id="GO:0000387">
    <property type="term" value="P:spliceosomal snRNP assembly"/>
    <property type="evidence" value="ECO:0000318"/>
    <property type="project" value="GO_Central"/>
</dbReference>
<protein>
    <submittedName>
        <fullName evidence="4">Uncharacterized protein</fullName>
    </submittedName>
</protein>
<dbReference type="EMBL" id="CM004398">
    <property type="protein sequence ID" value="OAY34451.1"/>
    <property type="molecule type" value="Genomic_DNA"/>
</dbReference>
<dbReference type="InterPro" id="IPR056398">
    <property type="entry name" value="Tudor_Coilin"/>
</dbReference>
<dbReference type="GO" id="GO:0015030">
    <property type="term" value="C:Cajal body"/>
    <property type="evidence" value="ECO:0000318"/>
    <property type="project" value="GO_Central"/>
</dbReference>
<gene>
    <name evidence="4" type="ORF">MANES_12G021100v8</name>
</gene>
<evidence type="ECO:0000259" key="2">
    <source>
        <dbReference type="Pfam" id="PF15862"/>
    </source>
</evidence>